<reference evidence="2" key="1">
    <citation type="journal article" date="2007" name="Microbiology">
        <title>Comparative analysis of the Corynebacterium glutamicum group and complete genome sequence of strain R.</title>
        <authorList>
            <person name="Yukawa H."/>
            <person name="Omumasaba C.A."/>
            <person name="Nonaka H."/>
            <person name="Kos P."/>
            <person name="Okai N."/>
            <person name="Suzuki N."/>
            <person name="Suda M."/>
            <person name="Tsuge Y."/>
            <person name="Watanabe J."/>
            <person name="Ikeda Y."/>
            <person name="Vertes A.A."/>
            <person name="Inui M."/>
        </authorList>
    </citation>
    <scope>NUCLEOTIDE SEQUENCE</scope>
    <source>
        <strain evidence="2">R</strain>
    </source>
</reference>
<dbReference type="Gene3D" id="1.10.260.40">
    <property type="entry name" value="lambda repressor-like DNA-binding domains"/>
    <property type="match status" value="1"/>
</dbReference>
<feature type="region of interest" description="Disordered" evidence="1">
    <location>
        <begin position="116"/>
        <end position="156"/>
    </location>
</feature>
<dbReference type="KEGG" id="cgt:cgR_1921"/>
<dbReference type="EMBL" id="AP009044">
    <property type="protein sequence ID" value="BAF54916.1"/>
    <property type="molecule type" value="Genomic_DNA"/>
</dbReference>
<dbReference type="InterPro" id="IPR010982">
    <property type="entry name" value="Lambda_DNA-bd_dom_sf"/>
</dbReference>
<name>A0AB72VBW2_CORGB</name>
<dbReference type="AlphaFoldDB" id="A0AB72VBW2"/>
<evidence type="ECO:0000313" key="2">
    <source>
        <dbReference type="EMBL" id="BAF54916.1"/>
    </source>
</evidence>
<dbReference type="GO" id="GO:0003677">
    <property type="term" value="F:DNA binding"/>
    <property type="evidence" value="ECO:0007669"/>
    <property type="project" value="InterPro"/>
</dbReference>
<organism evidence="2">
    <name type="scientific">Corynebacterium glutamicum (strain R)</name>
    <dbReference type="NCBI Taxonomy" id="340322"/>
    <lineage>
        <taxon>Bacteria</taxon>
        <taxon>Bacillati</taxon>
        <taxon>Actinomycetota</taxon>
        <taxon>Actinomycetes</taxon>
        <taxon>Mycobacteriales</taxon>
        <taxon>Corynebacteriaceae</taxon>
        <taxon>Corynebacterium</taxon>
    </lineage>
</organism>
<accession>A0AB72VBW2</accession>
<gene>
    <name evidence="2" type="ordered locus">cgR_1921</name>
</gene>
<protein>
    <recommendedName>
        <fullName evidence="3">HTH cro/C1-type domain-containing protein</fullName>
    </recommendedName>
</protein>
<evidence type="ECO:0000256" key="1">
    <source>
        <dbReference type="SAM" id="MobiDB-lite"/>
    </source>
</evidence>
<feature type="compositionally biased region" description="Basic and acidic residues" evidence="1">
    <location>
        <begin position="116"/>
        <end position="138"/>
    </location>
</feature>
<dbReference type="Proteomes" id="UP000006698">
    <property type="component" value="Chromosome"/>
</dbReference>
<evidence type="ECO:0008006" key="3">
    <source>
        <dbReference type="Google" id="ProtNLM"/>
    </source>
</evidence>
<proteinExistence type="predicted"/>
<sequence>MNGQTAKEAADQTGISASNFTRWKKGARADPDFVVKIARAYNANVLDALVKADFITEDEAKLTEVSPTLDLTKVSGEDLMNEVERRIEALRYLDSLAIPRTAPLVSLADKHRNANIDSPRVRPLSDDEIADAIREANERPQAAHPATEELTEPDHP</sequence>